<feature type="chain" id="PRO_5045506581" evidence="8">
    <location>
        <begin position="20"/>
        <end position="716"/>
    </location>
</feature>
<feature type="transmembrane region" description="Helical" evidence="7">
    <location>
        <begin position="475"/>
        <end position="498"/>
    </location>
</feature>
<evidence type="ECO:0000256" key="3">
    <source>
        <dbReference type="ARBA" id="ARBA00022692"/>
    </source>
</evidence>
<feature type="transmembrane region" description="Helical" evidence="7">
    <location>
        <begin position="407"/>
        <end position="427"/>
    </location>
</feature>
<evidence type="ECO:0000313" key="11">
    <source>
        <dbReference type="Proteomes" id="UP001382935"/>
    </source>
</evidence>
<dbReference type="Pfam" id="PF11412">
    <property type="entry name" value="DsbD_N"/>
    <property type="match status" value="1"/>
</dbReference>
<evidence type="ECO:0000256" key="1">
    <source>
        <dbReference type="ARBA" id="ARBA00004651"/>
    </source>
</evidence>
<dbReference type="EMBL" id="CP145607">
    <property type="protein sequence ID" value="WWM70415.1"/>
    <property type="molecule type" value="Genomic_DNA"/>
</dbReference>
<feature type="signal peptide" evidence="8">
    <location>
        <begin position="1"/>
        <end position="19"/>
    </location>
</feature>
<keyword evidence="5 7" id="KW-1133">Transmembrane helix</keyword>
<dbReference type="PROSITE" id="PS51352">
    <property type="entry name" value="THIOREDOXIN_2"/>
    <property type="match status" value="1"/>
</dbReference>
<feature type="domain" description="Thioredoxin" evidence="9">
    <location>
        <begin position="583"/>
        <end position="716"/>
    </location>
</feature>
<dbReference type="CDD" id="cd02953">
    <property type="entry name" value="DsbDgamma"/>
    <property type="match status" value="1"/>
</dbReference>
<protein>
    <submittedName>
        <fullName evidence="10">Thioredoxin family protein</fullName>
    </submittedName>
</protein>
<dbReference type="Pfam" id="PF13899">
    <property type="entry name" value="Thioredoxin_7"/>
    <property type="match status" value="1"/>
</dbReference>
<sequence length="716" mass="74278">MQLVLALLALLSWSTAAEAREQRIAVSLVASTAKPKPGSTITLGLRFQPKAGWHGYWSNPGDSGLPPQVEWTAPEGLTFGALRHPSPTILRVAGITSNVHSGEHVLVSSVRVPASVAPGTKLPVEASVSWLACSDSLCVPERAVVEVELTAGNGEASADASAIRRAQAALPRMVAADGSYTVEGRKLLLALPEGARIGSSRPRFFPDENGYLDASTTGLIAGKLTGTLSGDPPTTISGIVQDGAAAFRMRFVRTAAATERASDRLPLEVTLTSEAGAADPADQEAAENSAKPGQIVTVPASSADPIVGASDRPASSTPAASLLLAVAGAILGGLLLNLMPCVFPILSLKALSLARSGASERGARTEALGYTAGALLGTGALGGVILLLRQAGVEVGWSFQLQNPGVIFGLLLLSFAIALNFAGLFELPSLSVGKSDGQGVAGSVATGATAAFIATPCSGPFMATALGAAMLLAPVGAMLIFLGLGLGLALPFLILAYVPASRRWLPRPGPWMLTFRRILAFPMLLTTVGLLWLLGRQGGTSAMTAGTLAALSVAVGLWWVGLRQQGGQTRSWFPLAPVAAAIGLLLVTAPPRSLAAVPAPTIGGVEPFTEKRLAELRRAGTPVFVDFTADWCLTCKVNEKVAIERPATRDAFEKAGVVTLRGDWTNGDPMITRFLSRQGRNSIPFYLFVAPGKPPEIMPQLLTSKMLVERAAAIQT</sequence>
<dbReference type="Gene3D" id="3.40.30.10">
    <property type="entry name" value="Glutaredoxin"/>
    <property type="match status" value="1"/>
</dbReference>
<dbReference type="InterPro" id="IPR013766">
    <property type="entry name" value="Thioredoxin_domain"/>
</dbReference>
<gene>
    <name evidence="10" type="ORF">V6R86_06930</name>
</gene>
<accession>A0ABZ2G0J0</accession>
<dbReference type="InterPro" id="IPR036249">
    <property type="entry name" value="Thioredoxin-like_sf"/>
</dbReference>
<keyword evidence="3 7" id="KW-0812">Transmembrane</keyword>
<dbReference type="InterPro" id="IPR035671">
    <property type="entry name" value="DsbD_gamma"/>
</dbReference>
<dbReference type="RefSeq" id="WP_338503160.1">
    <property type="nucleotide sequence ID" value="NZ_CP145607.1"/>
</dbReference>
<feature type="transmembrane region" description="Helical" evidence="7">
    <location>
        <begin position="518"/>
        <end position="535"/>
    </location>
</feature>
<name>A0ABZ2G0J0_9SPHN</name>
<organism evidence="10 11">
    <name type="scientific">Sphingomonas kaistensis</name>
    <dbReference type="NCBI Taxonomy" id="298708"/>
    <lineage>
        <taxon>Bacteria</taxon>
        <taxon>Pseudomonadati</taxon>
        <taxon>Pseudomonadota</taxon>
        <taxon>Alphaproteobacteria</taxon>
        <taxon>Sphingomonadales</taxon>
        <taxon>Sphingomonadaceae</taxon>
        <taxon>Sphingomonas</taxon>
    </lineage>
</organism>
<comment type="subcellular location">
    <subcellularLocation>
        <location evidence="1">Cell membrane</location>
        <topology evidence="1">Multi-pass membrane protein</topology>
    </subcellularLocation>
</comment>
<evidence type="ECO:0000259" key="9">
    <source>
        <dbReference type="PROSITE" id="PS51352"/>
    </source>
</evidence>
<keyword evidence="4" id="KW-0201">Cytochrome c-type biogenesis</keyword>
<feature type="transmembrane region" description="Helical" evidence="7">
    <location>
        <begin position="541"/>
        <end position="560"/>
    </location>
</feature>
<dbReference type="Pfam" id="PF02683">
    <property type="entry name" value="DsbD_TM"/>
    <property type="match status" value="1"/>
</dbReference>
<reference evidence="10 11" key="1">
    <citation type="submission" date="2024-02" db="EMBL/GenBank/DDBJ databases">
        <title>Full genome sequence of Sphingomonas kaistensis.</title>
        <authorList>
            <person name="Poletto B.L."/>
            <person name="Silva G."/>
            <person name="Galante D."/>
            <person name="Campos K.R."/>
            <person name="Santos M.B.N."/>
            <person name="Sacchi C.T."/>
        </authorList>
    </citation>
    <scope>NUCLEOTIDE SEQUENCE [LARGE SCALE GENOMIC DNA]</scope>
    <source>
        <strain evidence="10 11">MA4R</strain>
    </source>
</reference>
<dbReference type="PANTHER" id="PTHR32234">
    <property type="entry name" value="THIOL:DISULFIDE INTERCHANGE PROTEIN DSBD"/>
    <property type="match status" value="1"/>
</dbReference>
<evidence type="ECO:0000313" key="10">
    <source>
        <dbReference type="EMBL" id="WWM70415.1"/>
    </source>
</evidence>
<dbReference type="InterPro" id="IPR028250">
    <property type="entry name" value="DsbDN"/>
</dbReference>
<evidence type="ECO:0000256" key="4">
    <source>
        <dbReference type="ARBA" id="ARBA00022748"/>
    </source>
</evidence>
<evidence type="ECO:0000256" key="7">
    <source>
        <dbReference type="SAM" id="Phobius"/>
    </source>
</evidence>
<dbReference type="SUPFAM" id="SSF52833">
    <property type="entry name" value="Thioredoxin-like"/>
    <property type="match status" value="1"/>
</dbReference>
<evidence type="ECO:0000256" key="2">
    <source>
        <dbReference type="ARBA" id="ARBA00022475"/>
    </source>
</evidence>
<evidence type="ECO:0000256" key="5">
    <source>
        <dbReference type="ARBA" id="ARBA00022989"/>
    </source>
</evidence>
<dbReference type="InterPro" id="IPR003834">
    <property type="entry name" value="Cyt_c_assmbl_TM_dom"/>
</dbReference>
<keyword evidence="2" id="KW-1003">Cell membrane</keyword>
<dbReference type="PANTHER" id="PTHR32234:SF3">
    <property type="entry name" value="SUPPRESSION OF COPPER SENSITIVITY PROTEIN"/>
    <property type="match status" value="1"/>
</dbReference>
<evidence type="ECO:0000256" key="6">
    <source>
        <dbReference type="ARBA" id="ARBA00023136"/>
    </source>
</evidence>
<feature type="transmembrane region" description="Helical" evidence="7">
    <location>
        <begin position="322"/>
        <end position="346"/>
    </location>
</feature>
<keyword evidence="6 7" id="KW-0472">Membrane</keyword>
<proteinExistence type="predicted"/>
<feature type="transmembrane region" description="Helical" evidence="7">
    <location>
        <begin position="367"/>
        <end position="387"/>
    </location>
</feature>
<feature type="transmembrane region" description="Helical" evidence="7">
    <location>
        <begin position="439"/>
        <end position="463"/>
    </location>
</feature>
<dbReference type="Proteomes" id="UP001382935">
    <property type="component" value="Chromosome"/>
</dbReference>
<keyword evidence="11" id="KW-1185">Reference proteome</keyword>
<evidence type="ECO:0000256" key="8">
    <source>
        <dbReference type="SAM" id="SignalP"/>
    </source>
</evidence>
<keyword evidence="8" id="KW-0732">Signal</keyword>